<evidence type="ECO:0000313" key="2">
    <source>
        <dbReference type="EMBL" id="KAF2609017.1"/>
    </source>
</evidence>
<protein>
    <submittedName>
        <fullName evidence="2">Uncharacterized protein</fullName>
    </submittedName>
</protein>
<comment type="caution">
    <text evidence="2">The sequence shown here is derived from an EMBL/GenBank/DDBJ whole genome shotgun (WGS) entry which is preliminary data.</text>
</comment>
<name>A0A8S9LSH8_BRACR</name>
<accession>A0A8S9LSH8</accession>
<dbReference type="EMBL" id="QGKW02000276">
    <property type="protein sequence ID" value="KAF2609017.1"/>
    <property type="molecule type" value="Genomic_DNA"/>
</dbReference>
<dbReference type="AlphaFoldDB" id="A0A8S9LSH8"/>
<evidence type="ECO:0000313" key="3">
    <source>
        <dbReference type="Proteomes" id="UP000712281"/>
    </source>
</evidence>
<gene>
    <name evidence="2" type="ORF">F2Q68_00044340</name>
</gene>
<sequence>MERISSKRNWKHDAMYLSMMGIEDSTEISITPCGSIWIGWGLTSMASDQESGPGSDQILTESGDGQNSSMRRFSLVWTKIAIWPSQRRLWLDKGMIYYNVAGIMNPSVREGIKKKGTIC</sequence>
<proteinExistence type="predicted"/>
<dbReference type="Proteomes" id="UP000712281">
    <property type="component" value="Unassembled WGS sequence"/>
</dbReference>
<evidence type="ECO:0000256" key="1">
    <source>
        <dbReference type="SAM" id="MobiDB-lite"/>
    </source>
</evidence>
<feature type="region of interest" description="Disordered" evidence="1">
    <location>
        <begin position="46"/>
        <end position="68"/>
    </location>
</feature>
<organism evidence="2 3">
    <name type="scientific">Brassica cretica</name>
    <name type="common">Mustard</name>
    <dbReference type="NCBI Taxonomy" id="69181"/>
    <lineage>
        <taxon>Eukaryota</taxon>
        <taxon>Viridiplantae</taxon>
        <taxon>Streptophyta</taxon>
        <taxon>Embryophyta</taxon>
        <taxon>Tracheophyta</taxon>
        <taxon>Spermatophyta</taxon>
        <taxon>Magnoliopsida</taxon>
        <taxon>eudicotyledons</taxon>
        <taxon>Gunneridae</taxon>
        <taxon>Pentapetalae</taxon>
        <taxon>rosids</taxon>
        <taxon>malvids</taxon>
        <taxon>Brassicales</taxon>
        <taxon>Brassicaceae</taxon>
        <taxon>Brassiceae</taxon>
        <taxon>Brassica</taxon>
    </lineage>
</organism>
<reference evidence="2" key="1">
    <citation type="submission" date="2019-12" db="EMBL/GenBank/DDBJ databases">
        <title>Genome sequencing and annotation of Brassica cretica.</title>
        <authorList>
            <person name="Studholme D.J."/>
            <person name="Sarris P.F."/>
        </authorList>
    </citation>
    <scope>NUCLEOTIDE SEQUENCE</scope>
    <source>
        <strain evidence="2">PFS-001/15</strain>
        <tissue evidence="2">Leaf</tissue>
    </source>
</reference>